<organism evidence="1">
    <name type="scientific">Anguilla anguilla</name>
    <name type="common">European freshwater eel</name>
    <name type="synonym">Muraena anguilla</name>
    <dbReference type="NCBI Taxonomy" id="7936"/>
    <lineage>
        <taxon>Eukaryota</taxon>
        <taxon>Metazoa</taxon>
        <taxon>Chordata</taxon>
        <taxon>Craniata</taxon>
        <taxon>Vertebrata</taxon>
        <taxon>Euteleostomi</taxon>
        <taxon>Actinopterygii</taxon>
        <taxon>Neopterygii</taxon>
        <taxon>Teleostei</taxon>
        <taxon>Anguilliformes</taxon>
        <taxon>Anguillidae</taxon>
        <taxon>Anguilla</taxon>
    </lineage>
</organism>
<proteinExistence type="predicted"/>
<evidence type="ECO:0000313" key="1">
    <source>
        <dbReference type="EMBL" id="JAH99758.1"/>
    </source>
</evidence>
<reference evidence="1" key="2">
    <citation type="journal article" date="2015" name="Fish Shellfish Immunol.">
        <title>Early steps in the European eel (Anguilla anguilla)-Vibrio vulnificus interaction in the gills: Role of the RtxA13 toxin.</title>
        <authorList>
            <person name="Callol A."/>
            <person name="Pajuelo D."/>
            <person name="Ebbesson L."/>
            <person name="Teles M."/>
            <person name="MacKenzie S."/>
            <person name="Amaro C."/>
        </authorList>
    </citation>
    <scope>NUCLEOTIDE SEQUENCE</scope>
</reference>
<dbReference type="EMBL" id="GBXM01008819">
    <property type="protein sequence ID" value="JAH99758.1"/>
    <property type="molecule type" value="Transcribed_RNA"/>
</dbReference>
<accession>A0A0E9XDK8</accession>
<protein>
    <submittedName>
        <fullName evidence="1">Uncharacterized protein</fullName>
    </submittedName>
</protein>
<sequence>MELLEVTFSCFKPQT</sequence>
<reference evidence="1" key="1">
    <citation type="submission" date="2014-11" db="EMBL/GenBank/DDBJ databases">
        <authorList>
            <person name="Amaro Gonzalez C."/>
        </authorList>
    </citation>
    <scope>NUCLEOTIDE SEQUENCE</scope>
</reference>
<name>A0A0E9XDK8_ANGAN</name>